<dbReference type="RefSeq" id="WP_166226540.1">
    <property type="nucleotide sequence ID" value="NZ_CP049989.1"/>
</dbReference>
<feature type="domain" description="HTH araC/xylS-type" evidence="4">
    <location>
        <begin position="194"/>
        <end position="292"/>
    </location>
</feature>
<dbReference type="PANTHER" id="PTHR46796">
    <property type="entry name" value="HTH-TYPE TRANSCRIPTIONAL ACTIVATOR RHAS-RELATED"/>
    <property type="match status" value="1"/>
</dbReference>
<dbReference type="Proteomes" id="UP000503162">
    <property type="component" value="Chromosome"/>
</dbReference>
<sequence>MNSLITPDEVPRWIPGRLTLDSSPLGWEETILKGYRYDSLDVEIPTMRDYMIVVYRSGVAEMSRRSGGPWQSARVEPGVVSVLTRAEQSQWRWDKGINVSHLYLSQSAVARVAGEVFDKDVRDVEMQDMVRSEDPVLPALVSLFENELKCGLVGGQIYVDALKAQLCIHMLRQYAKVVFRDYRNYGRLSRAQCRLVVQYIEEHLDKNISLQDLASLSQLSVFAFMRKFRADFQCAPHAYVLAQRVKRAQQQLARPDIPLKVVAANCGFSDQSHMTRVFRRMLNVTPAEYRRSSSTA</sequence>
<evidence type="ECO:0000313" key="5">
    <source>
        <dbReference type="EMBL" id="QIM51958.1"/>
    </source>
</evidence>
<dbReference type="PROSITE" id="PS01124">
    <property type="entry name" value="HTH_ARAC_FAMILY_2"/>
    <property type="match status" value="1"/>
</dbReference>
<keyword evidence="3" id="KW-0804">Transcription</keyword>
<dbReference type="InterPro" id="IPR050204">
    <property type="entry name" value="AraC_XylS_family_regulators"/>
</dbReference>
<dbReference type="InterPro" id="IPR018060">
    <property type="entry name" value="HTH_AraC"/>
</dbReference>
<evidence type="ECO:0000256" key="3">
    <source>
        <dbReference type="ARBA" id="ARBA00023163"/>
    </source>
</evidence>
<name>A0A6G8IFX2_9BURK</name>
<dbReference type="GO" id="GO:0003700">
    <property type="term" value="F:DNA-binding transcription factor activity"/>
    <property type="evidence" value="ECO:0007669"/>
    <property type="project" value="InterPro"/>
</dbReference>
<dbReference type="EMBL" id="CP049989">
    <property type="protein sequence ID" value="QIM51958.1"/>
    <property type="molecule type" value="Genomic_DNA"/>
</dbReference>
<proteinExistence type="predicted"/>
<dbReference type="GO" id="GO:0043565">
    <property type="term" value="F:sequence-specific DNA binding"/>
    <property type="evidence" value="ECO:0007669"/>
    <property type="project" value="InterPro"/>
</dbReference>
<evidence type="ECO:0000256" key="2">
    <source>
        <dbReference type="ARBA" id="ARBA00023125"/>
    </source>
</evidence>
<dbReference type="Pfam" id="PF12833">
    <property type="entry name" value="HTH_18"/>
    <property type="match status" value="1"/>
</dbReference>
<dbReference type="AlphaFoldDB" id="A0A6G8IFX2"/>
<keyword evidence="6" id="KW-1185">Reference proteome</keyword>
<evidence type="ECO:0000256" key="1">
    <source>
        <dbReference type="ARBA" id="ARBA00023015"/>
    </source>
</evidence>
<protein>
    <submittedName>
        <fullName evidence="5">Helix-turn-helix transcriptional regulator</fullName>
    </submittedName>
</protein>
<keyword evidence="1" id="KW-0805">Transcription regulation</keyword>
<evidence type="ECO:0000313" key="6">
    <source>
        <dbReference type="Proteomes" id="UP000503162"/>
    </source>
</evidence>
<organism evidence="5 6">
    <name type="scientific">Hydrogenophaga crocea</name>
    <dbReference type="NCBI Taxonomy" id="2716225"/>
    <lineage>
        <taxon>Bacteria</taxon>
        <taxon>Pseudomonadati</taxon>
        <taxon>Pseudomonadota</taxon>
        <taxon>Betaproteobacteria</taxon>
        <taxon>Burkholderiales</taxon>
        <taxon>Comamonadaceae</taxon>
        <taxon>Hydrogenophaga</taxon>
    </lineage>
</organism>
<dbReference type="SUPFAM" id="SSF46689">
    <property type="entry name" value="Homeodomain-like"/>
    <property type="match status" value="2"/>
</dbReference>
<keyword evidence="2" id="KW-0238">DNA-binding</keyword>
<dbReference type="InterPro" id="IPR009057">
    <property type="entry name" value="Homeodomain-like_sf"/>
</dbReference>
<gene>
    <name evidence="5" type="ORF">G9Q37_07300</name>
</gene>
<evidence type="ECO:0000259" key="4">
    <source>
        <dbReference type="PROSITE" id="PS01124"/>
    </source>
</evidence>
<dbReference type="Gene3D" id="1.10.10.60">
    <property type="entry name" value="Homeodomain-like"/>
    <property type="match status" value="1"/>
</dbReference>
<reference evidence="5 6" key="1">
    <citation type="submission" date="2020-03" db="EMBL/GenBank/DDBJ databases">
        <title>Hydrogenophaga sp. nov. isolated from cyanobacterial mat.</title>
        <authorList>
            <person name="Thorat V."/>
            <person name="Kirdat K."/>
            <person name="Tiwarekar B."/>
            <person name="Costa E.D."/>
            <person name="Yadav A."/>
        </authorList>
    </citation>
    <scope>NUCLEOTIDE SEQUENCE [LARGE SCALE GENOMIC DNA]</scope>
    <source>
        <strain evidence="5 6">BA0156</strain>
    </source>
</reference>
<dbReference type="KEGG" id="hcz:G9Q37_07300"/>
<dbReference type="SMART" id="SM00342">
    <property type="entry name" value="HTH_ARAC"/>
    <property type="match status" value="1"/>
</dbReference>
<accession>A0A6G8IFX2</accession>
<dbReference type="PANTHER" id="PTHR46796:SF6">
    <property type="entry name" value="ARAC SUBFAMILY"/>
    <property type="match status" value="1"/>
</dbReference>